<dbReference type="SUPFAM" id="SSF57610">
    <property type="entry name" value="Thyroglobulin type-1 domain"/>
    <property type="match status" value="2"/>
</dbReference>
<feature type="domain" description="Thyroglobulin type-1" evidence="14">
    <location>
        <begin position="127"/>
        <end position="190"/>
    </location>
</feature>
<proteinExistence type="inferred from homology"/>
<dbReference type="EMBL" id="CAJHNH020001346">
    <property type="protein sequence ID" value="CAG5122698.1"/>
    <property type="molecule type" value="Genomic_DNA"/>
</dbReference>
<dbReference type="Pfam" id="PF01034">
    <property type="entry name" value="Syndecan"/>
    <property type="match status" value="1"/>
</dbReference>
<evidence type="ECO:0000256" key="12">
    <source>
        <dbReference type="SAM" id="MobiDB-lite"/>
    </source>
</evidence>
<gene>
    <name evidence="15" type="ORF">CUNI_LOCUS8256</name>
</gene>
<dbReference type="InterPro" id="IPR003585">
    <property type="entry name" value="Neurexin-like"/>
</dbReference>
<feature type="transmembrane region" description="Helical" evidence="13">
    <location>
        <begin position="250"/>
        <end position="274"/>
    </location>
</feature>
<dbReference type="InterPro" id="IPR000716">
    <property type="entry name" value="Thyroglobulin_1"/>
</dbReference>
<keyword evidence="4 11" id="KW-0654">Proteoglycan</keyword>
<dbReference type="InterPro" id="IPR001050">
    <property type="entry name" value="Syndecan"/>
</dbReference>
<keyword evidence="9 11" id="KW-0357">Heparan sulfate</keyword>
<comment type="caution">
    <text evidence="15">The sequence shown here is derived from an EMBL/GenBank/DDBJ whole genome shotgun (WGS) entry which is preliminary data.</text>
</comment>
<feature type="domain" description="Thyroglobulin type-1" evidence="14">
    <location>
        <begin position="57"/>
        <end position="121"/>
    </location>
</feature>
<evidence type="ECO:0000256" key="3">
    <source>
        <dbReference type="ARBA" id="ARBA00022692"/>
    </source>
</evidence>
<dbReference type="PROSITE" id="PS51162">
    <property type="entry name" value="THYROGLOBULIN_1_2"/>
    <property type="match status" value="2"/>
</dbReference>
<dbReference type="OrthoDB" id="10044468at2759"/>
<evidence type="ECO:0000313" key="16">
    <source>
        <dbReference type="Proteomes" id="UP000678393"/>
    </source>
</evidence>
<keyword evidence="16" id="KW-1185">Reference proteome</keyword>
<evidence type="ECO:0000256" key="11">
    <source>
        <dbReference type="RuleBase" id="RU000649"/>
    </source>
</evidence>
<evidence type="ECO:0000313" key="15">
    <source>
        <dbReference type="EMBL" id="CAG5122698.1"/>
    </source>
</evidence>
<comment type="caution">
    <text evidence="10">Lacks conserved residue(s) required for the propagation of feature annotation.</text>
</comment>
<keyword evidence="3 11" id="KW-0812">Transmembrane</keyword>
<dbReference type="Proteomes" id="UP000678393">
    <property type="component" value="Unassembled WGS sequence"/>
</dbReference>
<organism evidence="15 16">
    <name type="scientific">Candidula unifasciata</name>
    <dbReference type="NCBI Taxonomy" id="100452"/>
    <lineage>
        <taxon>Eukaryota</taxon>
        <taxon>Metazoa</taxon>
        <taxon>Spiralia</taxon>
        <taxon>Lophotrochozoa</taxon>
        <taxon>Mollusca</taxon>
        <taxon>Gastropoda</taxon>
        <taxon>Heterobranchia</taxon>
        <taxon>Euthyneura</taxon>
        <taxon>Panpulmonata</taxon>
        <taxon>Eupulmonata</taxon>
        <taxon>Stylommatophora</taxon>
        <taxon>Helicina</taxon>
        <taxon>Helicoidea</taxon>
        <taxon>Geomitridae</taxon>
        <taxon>Candidula</taxon>
    </lineage>
</organism>
<dbReference type="SMART" id="SM00294">
    <property type="entry name" value="4.1m"/>
    <property type="match status" value="1"/>
</dbReference>
<dbReference type="PANTHER" id="PTHR10915">
    <property type="entry name" value="SYNDECAN"/>
    <property type="match status" value="1"/>
</dbReference>
<name>A0A8S3Z301_9EUPU</name>
<dbReference type="GO" id="GO:0016020">
    <property type="term" value="C:membrane"/>
    <property type="evidence" value="ECO:0007669"/>
    <property type="project" value="UniProtKB-SubCell"/>
</dbReference>
<feature type="non-terminal residue" evidence="15">
    <location>
        <position position="307"/>
    </location>
</feature>
<reference evidence="15" key="1">
    <citation type="submission" date="2021-04" db="EMBL/GenBank/DDBJ databases">
        <authorList>
            <consortium name="Molecular Ecology Group"/>
        </authorList>
    </citation>
    <scope>NUCLEOTIDE SEQUENCE</scope>
</reference>
<dbReference type="GO" id="GO:0016477">
    <property type="term" value="P:cell migration"/>
    <property type="evidence" value="ECO:0007669"/>
    <property type="project" value="TreeGrafter"/>
</dbReference>
<evidence type="ECO:0000259" key="14">
    <source>
        <dbReference type="PROSITE" id="PS51162"/>
    </source>
</evidence>
<dbReference type="GO" id="GO:0009986">
    <property type="term" value="C:cell surface"/>
    <property type="evidence" value="ECO:0007669"/>
    <property type="project" value="TreeGrafter"/>
</dbReference>
<dbReference type="SMART" id="SM00211">
    <property type="entry name" value="TY"/>
    <property type="match status" value="2"/>
</dbReference>
<feature type="region of interest" description="Disordered" evidence="12">
    <location>
        <begin position="178"/>
        <end position="230"/>
    </location>
</feature>
<dbReference type="Gene3D" id="4.10.800.10">
    <property type="entry name" value="Thyroglobulin type-1"/>
    <property type="match status" value="2"/>
</dbReference>
<comment type="function">
    <text evidence="11">Cell surface proteoglycan.</text>
</comment>
<dbReference type="InterPro" id="IPR027789">
    <property type="entry name" value="Syndecan/Neurexin_dom"/>
</dbReference>
<accession>A0A8S3Z301</accession>
<keyword evidence="5 13" id="KW-1133">Transmembrane helix</keyword>
<dbReference type="Pfam" id="PF00086">
    <property type="entry name" value="Thyroglobulin_1"/>
    <property type="match status" value="2"/>
</dbReference>
<evidence type="ECO:0000256" key="13">
    <source>
        <dbReference type="SAM" id="Phobius"/>
    </source>
</evidence>
<protein>
    <recommendedName>
        <fullName evidence="11">Syndecan</fullName>
    </recommendedName>
</protein>
<feature type="compositionally biased region" description="Low complexity" evidence="12">
    <location>
        <begin position="26"/>
        <end position="39"/>
    </location>
</feature>
<comment type="similarity">
    <text evidence="2 11">Belongs to the syndecan proteoglycan family.</text>
</comment>
<dbReference type="PROSITE" id="PS00484">
    <property type="entry name" value="THYROGLOBULIN_1_1"/>
    <property type="match status" value="1"/>
</dbReference>
<dbReference type="PANTHER" id="PTHR10915:SF1">
    <property type="entry name" value="SYNDECAN"/>
    <property type="match status" value="1"/>
</dbReference>
<evidence type="ECO:0000256" key="4">
    <source>
        <dbReference type="ARBA" id="ARBA00022974"/>
    </source>
</evidence>
<dbReference type="CDD" id="cd00191">
    <property type="entry name" value="TY"/>
    <property type="match status" value="2"/>
</dbReference>
<comment type="subcellular location">
    <subcellularLocation>
        <location evidence="1 11">Membrane</location>
        <topology evidence="1 11">Single-pass type I membrane protein</topology>
    </subcellularLocation>
</comment>
<dbReference type="InterPro" id="IPR030479">
    <property type="entry name" value="Syndecan_CS"/>
</dbReference>
<dbReference type="PROSITE" id="PS00964">
    <property type="entry name" value="SYNDECAN"/>
    <property type="match status" value="1"/>
</dbReference>
<evidence type="ECO:0000256" key="10">
    <source>
        <dbReference type="PROSITE-ProRule" id="PRU00500"/>
    </source>
</evidence>
<feature type="region of interest" description="Disordered" evidence="12">
    <location>
        <begin position="1"/>
        <end position="39"/>
    </location>
</feature>
<keyword evidence="6 13" id="KW-0472">Membrane</keyword>
<dbReference type="InterPro" id="IPR036857">
    <property type="entry name" value="Thyroglobulin_1_sf"/>
</dbReference>
<keyword evidence="7" id="KW-1015">Disulfide bond</keyword>
<evidence type="ECO:0000256" key="8">
    <source>
        <dbReference type="ARBA" id="ARBA00023180"/>
    </source>
</evidence>
<evidence type="ECO:0000256" key="2">
    <source>
        <dbReference type="ARBA" id="ARBA00005343"/>
    </source>
</evidence>
<evidence type="ECO:0000256" key="9">
    <source>
        <dbReference type="ARBA" id="ARBA00023207"/>
    </source>
</evidence>
<dbReference type="AlphaFoldDB" id="A0A8S3Z301"/>
<evidence type="ECO:0000256" key="1">
    <source>
        <dbReference type="ARBA" id="ARBA00004479"/>
    </source>
</evidence>
<sequence length="307" mass="33468">RRPPTDHRAGSGAGSLDFSDDEDLMDSGSGSGSDKIIKSTTATTTTTRLAKTTDHPLTDCEAMRQSSRSLLGKYVPRCLPNGDYDSLQCHGYPGTSECWCSDLLGREIPGTLMEAPNYPSCDDGNNLPPCVHQLVKYSRSKLLGSFQPACAVDGQFDRVQCHGSMCFCVHESTGQRITGSEVHKPEQPKCGAGVDENVDKKEESEKEGRRPQDDNKTGTGGGDVRLKPGHGGLQEEEVEKASEIVTQPGILAGIIGGSVVLFLCIVLLVMFIVYRMRKKDEGSYPLDEPRKTPNYNYVRAPDKEFYA</sequence>
<keyword evidence="8 11" id="KW-0325">Glycoprotein</keyword>
<evidence type="ECO:0000256" key="6">
    <source>
        <dbReference type="ARBA" id="ARBA00023136"/>
    </source>
</evidence>
<evidence type="ECO:0000256" key="7">
    <source>
        <dbReference type="ARBA" id="ARBA00023157"/>
    </source>
</evidence>
<evidence type="ECO:0000256" key="5">
    <source>
        <dbReference type="ARBA" id="ARBA00022989"/>
    </source>
</evidence>
<feature type="compositionally biased region" description="Basic and acidic residues" evidence="12">
    <location>
        <begin position="197"/>
        <end position="216"/>
    </location>
</feature>